<keyword evidence="1" id="KW-0446">Lipid-binding</keyword>
<dbReference type="InterPro" id="IPR001202">
    <property type="entry name" value="WW_dom"/>
</dbReference>
<dbReference type="PANTHER" id="PTHR24119:SF0">
    <property type="entry name" value="ACYL-COA-BINDING DOMAIN-CONTAINING PROTEIN 6"/>
    <property type="match status" value="1"/>
</dbReference>
<feature type="compositionally biased region" description="Low complexity" evidence="3">
    <location>
        <begin position="1069"/>
        <end position="1080"/>
    </location>
</feature>
<organism evidence="5 6">
    <name type="scientific">Chrysophaeum taylorii</name>
    <dbReference type="NCBI Taxonomy" id="2483200"/>
    <lineage>
        <taxon>Eukaryota</taxon>
        <taxon>Sar</taxon>
        <taxon>Stramenopiles</taxon>
        <taxon>Ochrophyta</taxon>
        <taxon>Pelagophyceae</taxon>
        <taxon>Pelagomonadales</taxon>
        <taxon>Pelagomonadaceae</taxon>
        <taxon>Chrysophaeum</taxon>
    </lineage>
</organism>
<name>A0AAD7XID1_9STRA</name>
<feature type="compositionally biased region" description="Basic and acidic residues" evidence="3">
    <location>
        <begin position="951"/>
        <end position="962"/>
    </location>
</feature>
<dbReference type="CDD" id="cd00201">
    <property type="entry name" value="WW"/>
    <property type="match status" value="2"/>
</dbReference>
<dbReference type="InterPro" id="IPR036020">
    <property type="entry name" value="WW_dom_sf"/>
</dbReference>
<dbReference type="GO" id="GO:0000062">
    <property type="term" value="F:fatty-acyl-CoA binding"/>
    <property type="evidence" value="ECO:0007669"/>
    <property type="project" value="TreeGrafter"/>
</dbReference>
<accession>A0AAD7XID1</accession>
<proteinExistence type="predicted"/>
<comment type="caution">
    <text evidence="5">The sequence shown here is derived from an EMBL/GenBank/DDBJ whole genome shotgun (WGS) entry which is preliminary data.</text>
</comment>
<dbReference type="PROSITE" id="PS50096">
    <property type="entry name" value="IQ"/>
    <property type="match status" value="1"/>
</dbReference>
<dbReference type="Proteomes" id="UP001230188">
    <property type="component" value="Unassembled WGS sequence"/>
</dbReference>
<evidence type="ECO:0000259" key="4">
    <source>
        <dbReference type="PROSITE" id="PS50020"/>
    </source>
</evidence>
<sequence>MSAEVDALQAETDALVARCKRRRRRKKRPPPAALETSTEPLSFGAQVEEGSSFVPTTTTTTRETLERERERLARLEKSRAAQAALDAIGGLERCARKFVLARDLAAVQVQRRVRGMIGRFLARHRREERAVEAKWVEVCDRQSGEHWYHNTLTGESSWDPPEGLRGVVPVRAEQVNLPPLVPSPQKKTAPLVARTPRVYEDECGWSLSEEPEINEDEKVLSSSSSNIVRPDGSVSKVRLREAVMETLRHRTFDSVSTVARKTTTFLHYSKNGARPRVFPVYDQQQHQYMAAVPVLGAGSPTTTRRQGRVAAQRSLAIRDVPHAGFEISPPTSDAVGGFARRACFNCWSSGQRSCALHREEKVVVESSSSVLMCQNWDLFVLEQKYRAEGTATVRGLRYDRERKGFVPTIEHEHPIYREVARLVRDSNFTKRRRWHQYCCIMSIVEQLRVGNVEGRRADASSKLLVLKRTMRNRTVVTGFTKTVLRHFPVGPCSEPPSDRVALVKSPPLPFPAALYSPRAYALPAPRTVPMPKPPSPGDGDSSTTTTGLEALRAAKYPSPHTVCFATFSRKPRDLAIGGLPAELAAYQLVQAIVPPQFGNLTVMERLAILCPLSDERVNATWYDTFKCPPANQIFVYRMLEHLLNSRMAPTIAIATRVRPSQRHAFGTNRPEQTGEDQDLGFRTSTHAAGYDLVVVASTILVPFVPGADVASPNLPSAGATTTTRVDTSYPFCEPSTRPNTTLDHYHLCLVDQSSPNREQVFTVLGAQDVGRFMLHCDAALPLGPFHASIYRSWSFQQRDRFEEFFTDDGVAYFYDRRAGETFWERPLADCEKKSVIEGGVRVDPEDNFRDSTSHYPTHEVRKLTRRHCETEDEIVSRRRTAALAITIARDDGTLPLPKHDRQRETTSIPPPPGQEQPGVVTKEQTTAALALAAAAAPQKPKPKPKPPPPEPKVESPREEAKVPETAATLAASITAALLPALSSAAPVDLLKLGLGLGMGLGANSTLKLDIIKTTGELAPEDRLSETQVRVAKEAQDRALEIGLPIGVAATTVENPERDALDRAEEDETQQQNLNKTTLTKTPDERTPSEAPRLGVDTEAIARRIPVVAHPDYYTHPVAASSHRLGDEPGSLLRRVAEALPDGFFAAIHATHVGPAKCDYLPWIPNLPASKPIGRIKPRSAAEDWYAVGFDPWSAGKEPLSTEFVRSLHSKADAVLEAPPNATDDSFIDVMDRHGLALQENEAAQASKLAEDFETLASWARHGKYREIEDAMNQPDWLLPIDYQDALGNSLLSIAVQNGNKRIAKLCLRRGANINLANNTGQTVLHYAYAYGFEDLAEYCKTKGADDTILNADGLTCYEGLSLTELDSV</sequence>
<feature type="region of interest" description="Disordered" evidence="3">
    <location>
        <begin position="20"/>
        <end position="40"/>
    </location>
</feature>
<dbReference type="InterPro" id="IPR036770">
    <property type="entry name" value="Ankyrin_rpt-contain_sf"/>
</dbReference>
<dbReference type="Gene3D" id="1.25.40.20">
    <property type="entry name" value="Ankyrin repeat-containing domain"/>
    <property type="match status" value="1"/>
</dbReference>
<evidence type="ECO:0000256" key="2">
    <source>
        <dbReference type="PROSITE-ProRule" id="PRU00023"/>
    </source>
</evidence>
<dbReference type="Pfam" id="PF00397">
    <property type="entry name" value="WW"/>
    <property type="match status" value="1"/>
</dbReference>
<dbReference type="Gene3D" id="2.20.70.10">
    <property type="match status" value="1"/>
</dbReference>
<dbReference type="SUPFAM" id="SSF51045">
    <property type="entry name" value="WW domain"/>
    <property type="match status" value="1"/>
</dbReference>
<feature type="compositionally biased region" description="Basic and acidic residues" evidence="3">
    <location>
        <begin position="888"/>
        <end position="904"/>
    </location>
</feature>
<dbReference type="EMBL" id="JAQMWT010000373">
    <property type="protein sequence ID" value="KAJ8602648.1"/>
    <property type="molecule type" value="Genomic_DNA"/>
</dbReference>
<dbReference type="Pfam" id="PF12796">
    <property type="entry name" value="Ank_2"/>
    <property type="match status" value="1"/>
</dbReference>
<keyword evidence="6" id="KW-1185">Reference proteome</keyword>
<dbReference type="InterPro" id="IPR002110">
    <property type="entry name" value="Ankyrin_rpt"/>
</dbReference>
<feature type="domain" description="WW" evidence="4">
    <location>
        <begin position="129"/>
        <end position="163"/>
    </location>
</feature>
<reference evidence="5" key="1">
    <citation type="submission" date="2023-01" db="EMBL/GenBank/DDBJ databases">
        <title>Metagenome sequencing of chrysophaentin producing Chrysophaeum taylorii.</title>
        <authorList>
            <person name="Davison J."/>
            <person name="Bewley C."/>
        </authorList>
    </citation>
    <scope>NUCLEOTIDE SEQUENCE</scope>
    <source>
        <strain evidence="5">NIES-1699</strain>
    </source>
</reference>
<feature type="region of interest" description="Disordered" evidence="3">
    <location>
        <begin position="886"/>
        <end position="964"/>
    </location>
</feature>
<gene>
    <name evidence="5" type="ORF">CTAYLR_004125</name>
</gene>
<dbReference type="PROSITE" id="PS50297">
    <property type="entry name" value="ANK_REP_REGION"/>
    <property type="match status" value="1"/>
</dbReference>
<evidence type="ECO:0000313" key="6">
    <source>
        <dbReference type="Proteomes" id="UP001230188"/>
    </source>
</evidence>
<dbReference type="SMART" id="SM00248">
    <property type="entry name" value="ANK"/>
    <property type="match status" value="2"/>
</dbReference>
<feature type="region of interest" description="Disordered" evidence="3">
    <location>
        <begin position="1061"/>
        <end position="1093"/>
    </location>
</feature>
<evidence type="ECO:0000313" key="5">
    <source>
        <dbReference type="EMBL" id="KAJ8602648.1"/>
    </source>
</evidence>
<keyword evidence="2" id="KW-0040">ANK repeat</keyword>
<feature type="compositionally biased region" description="Low complexity" evidence="3">
    <location>
        <begin position="915"/>
        <end position="938"/>
    </location>
</feature>
<dbReference type="SUPFAM" id="SSF48403">
    <property type="entry name" value="Ankyrin repeat"/>
    <property type="match status" value="1"/>
</dbReference>
<feature type="repeat" description="ANK" evidence="2">
    <location>
        <begin position="1286"/>
        <end position="1318"/>
    </location>
</feature>
<feature type="region of interest" description="Disordered" evidence="3">
    <location>
        <begin position="525"/>
        <end position="545"/>
    </location>
</feature>
<evidence type="ECO:0000256" key="1">
    <source>
        <dbReference type="ARBA" id="ARBA00023121"/>
    </source>
</evidence>
<dbReference type="SMART" id="SM00456">
    <property type="entry name" value="WW"/>
    <property type="match status" value="2"/>
</dbReference>
<feature type="compositionally biased region" description="Pro residues" evidence="3">
    <location>
        <begin position="526"/>
        <end position="536"/>
    </location>
</feature>
<evidence type="ECO:0000256" key="3">
    <source>
        <dbReference type="SAM" id="MobiDB-lite"/>
    </source>
</evidence>
<dbReference type="PANTHER" id="PTHR24119">
    <property type="entry name" value="ACYL-COA-BINDING DOMAIN-CONTAINING PROTEIN 6"/>
    <property type="match status" value="1"/>
</dbReference>
<dbReference type="PROSITE" id="PS50020">
    <property type="entry name" value="WW_DOMAIN_2"/>
    <property type="match status" value="1"/>
</dbReference>
<protein>
    <recommendedName>
        <fullName evidence="4">WW domain-containing protein</fullName>
    </recommendedName>
</protein>
<dbReference type="PROSITE" id="PS50088">
    <property type="entry name" value="ANK_REPEAT"/>
    <property type="match status" value="1"/>
</dbReference>
<feature type="compositionally biased region" description="Basic residues" evidence="3">
    <location>
        <begin position="20"/>
        <end position="29"/>
    </location>
</feature>